<proteinExistence type="predicted"/>
<dbReference type="InterPro" id="IPR011990">
    <property type="entry name" value="TPR-like_helical_dom_sf"/>
</dbReference>
<gene>
    <name evidence="1" type="ORF">IEQ34_016182</name>
</gene>
<accession>A0AAV7GER9</accession>
<dbReference type="PANTHER" id="PTHR47459:SF1">
    <property type="entry name" value="KINESIN LIGHT CHAIN-RELATED"/>
    <property type="match status" value="1"/>
</dbReference>
<keyword evidence="2" id="KW-1185">Reference proteome</keyword>
<dbReference type="EMBL" id="JAGFBR010000015">
    <property type="protein sequence ID" value="KAH0454258.1"/>
    <property type="molecule type" value="Genomic_DNA"/>
</dbReference>
<dbReference type="PANTHER" id="PTHR47459">
    <property type="entry name" value="KINESIN LIGHT CHAIN-RELATED"/>
    <property type="match status" value="1"/>
</dbReference>
<organism evidence="1 2">
    <name type="scientific">Dendrobium chrysotoxum</name>
    <name type="common">Orchid</name>
    <dbReference type="NCBI Taxonomy" id="161865"/>
    <lineage>
        <taxon>Eukaryota</taxon>
        <taxon>Viridiplantae</taxon>
        <taxon>Streptophyta</taxon>
        <taxon>Embryophyta</taxon>
        <taxon>Tracheophyta</taxon>
        <taxon>Spermatophyta</taxon>
        <taxon>Magnoliopsida</taxon>
        <taxon>Liliopsida</taxon>
        <taxon>Asparagales</taxon>
        <taxon>Orchidaceae</taxon>
        <taxon>Epidendroideae</taxon>
        <taxon>Malaxideae</taxon>
        <taxon>Dendrobiinae</taxon>
        <taxon>Dendrobium</taxon>
    </lineage>
</organism>
<comment type="caution">
    <text evidence="1">The sequence shown here is derived from an EMBL/GenBank/DDBJ whole genome shotgun (WGS) entry which is preliminary data.</text>
</comment>
<dbReference type="AlphaFoldDB" id="A0AAV7GER9"/>
<dbReference type="Gene3D" id="1.25.40.10">
    <property type="entry name" value="Tetratricopeptide repeat domain"/>
    <property type="match status" value="1"/>
</dbReference>
<dbReference type="SUPFAM" id="SSF48452">
    <property type="entry name" value="TPR-like"/>
    <property type="match status" value="1"/>
</dbReference>
<dbReference type="Proteomes" id="UP000775213">
    <property type="component" value="Unassembled WGS sequence"/>
</dbReference>
<protein>
    <submittedName>
        <fullName evidence="1">Uncharacterized protein</fullName>
    </submittedName>
</protein>
<sequence>MGIAYRDLAKAYAIHLSQLGQNSVEVAHDQRLLGVIYTELLDHMNAMEQNQLSKKILEIWGMSSDLIFTEIHAANIQIAVGKYDEAIKTLKGVCRQTEKDSEIRALVFISMAMALWNQEKFVEATGCLEISCDVLEPSKVAELYMEISSLYGDIISL</sequence>
<evidence type="ECO:0000313" key="2">
    <source>
        <dbReference type="Proteomes" id="UP000775213"/>
    </source>
</evidence>
<reference evidence="1 2" key="1">
    <citation type="journal article" date="2021" name="Hortic Res">
        <title>Chromosome-scale assembly of the Dendrobium chrysotoxum genome enhances the understanding of orchid evolution.</title>
        <authorList>
            <person name="Zhang Y."/>
            <person name="Zhang G.Q."/>
            <person name="Zhang D."/>
            <person name="Liu X.D."/>
            <person name="Xu X.Y."/>
            <person name="Sun W.H."/>
            <person name="Yu X."/>
            <person name="Zhu X."/>
            <person name="Wang Z.W."/>
            <person name="Zhao X."/>
            <person name="Zhong W.Y."/>
            <person name="Chen H."/>
            <person name="Yin W.L."/>
            <person name="Huang T."/>
            <person name="Niu S.C."/>
            <person name="Liu Z.J."/>
        </authorList>
    </citation>
    <scope>NUCLEOTIDE SEQUENCE [LARGE SCALE GENOMIC DNA]</scope>
    <source>
        <strain evidence="1">Lindl</strain>
    </source>
</reference>
<evidence type="ECO:0000313" key="1">
    <source>
        <dbReference type="EMBL" id="KAH0454258.1"/>
    </source>
</evidence>
<name>A0AAV7GER9_DENCH</name>